<accession>A0A7G9YD01</accession>
<feature type="transmembrane region" description="Helical" evidence="1">
    <location>
        <begin position="6"/>
        <end position="28"/>
    </location>
</feature>
<keyword evidence="1" id="KW-0812">Transmembrane</keyword>
<reference evidence="2" key="1">
    <citation type="submission" date="2020-06" db="EMBL/GenBank/DDBJ databases">
        <title>Unique genomic features of the anaerobic methanotrophic archaea.</title>
        <authorList>
            <person name="Chadwick G.L."/>
            <person name="Skennerton C.T."/>
            <person name="Laso-Perez R."/>
            <person name="Leu A.O."/>
            <person name="Speth D.R."/>
            <person name="Yu H."/>
            <person name="Morgan-Lang C."/>
            <person name="Hatzenpichler R."/>
            <person name="Goudeau D."/>
            <person name="Malmstrom R."/>
            <person name="Brazelton W.J."/>
            <person name="Woyke T."/>
            <person name="Hallam S.J."/>
            <person name="Tyson G.W."/>
            <person name="Wegener G."/>
            <person name="Boetius A."/>
            <person name="Orphan V."/>
        </authorList>
    </citation>
    <scope>NUCLEOTIDE SEQUENCE</scope>
</reference>
<evidence type="ECO:0000313" key="2">
    <source>
        <dbReference type="EMBL" id="QNO45885.1"/>
    </source>
</evidence>
<proteinExistence type="predicted"/>
<sequence>MITAEQWWGILGAYNTAIFPMQIITIIVKNCLKDLPNLNIYQHGEDYFINFQG</sequence>
<keyword evidence="1" id="KW-1133">Transmembrane helix</keyword>
<name>A0A7G9YD01_9EURY</name>
<protein>
    <submittedName>
        <fullName evidence="2">Uncharacterized protein</fullName>
    </submittedName>
</protein>
<dbReference type="EMBL" id="MT631160">
    <property type="protein sequence ID" value="QNO45885.1"/>
    <property type="molecule type" value="Genomic_DNA"/>
</dbReference>
<dbReference type="AlphaFoldDB" id="A0A7G9YD01"/>
<organism evidence="2">
    <name type="scientific">Candidatus Methanogaster sp. ANME-2c ERB4</name>
    <dbReference type="NCBI Taxonomy" id="2759911"/>
    <lineage>
        <taxon>Archaea</taxon>
        <taxon>Methanobacteriati</taxon>
        <taxon>Methanobacteriota</taxon>
        <taxon>Stenosarchaea group</taxon>
        <taxon>Methanomicrobia</taxon>
        <taxon>Methanosarcinales</taxon>
        <taxon>ANME-2 cluster</taxon>
        <taxon>Candidatus Methanogasteraceae</taxon>
        <taxon>Candidatus Methanogaster</taxon>
    </lineage>
</organism>
<gene>
    <name evidence="2" type="ORF">LAAKCKNM_00005</name>
</gene>
<keyword evidence="1" id="KW-0472">Membrane</keyword>
<evidence type="ECO:0000256" key="1">
    <source>
        <dbReference type="SAM" id="Phobius"/>
    </source>
</evidence>